<evidence type="ECO:0000256" key="7">
    <source>
        <dbReference type="ARBA" id="ARBA00022801"/>
    </source>
</evidence>
<feature type="transmembrane region" description="Helical" evidence="13">
    <location>
        <begin position="148"/>
        <end position="167"/>
    </location>
</feature>
<dbReference type="EMBL" id="RBIJ01000001">
    <property type="protein sequence ID" value="RKQ89094.1"/>
    <property type="molecule type" value="Genomic_DNA"/>
</dbReference>
<comment type="subcellular location">
    <subcellularLocation>
        <location evidence="2">Membrane</location>
        <topology evidence="2">Multi-pass membrane protein</topology>
    </subcellularLocation>
</comment>
<keyword evidence="7" id="KW-0378">Hydrolase</keyword>
<evidence type="ECO:0000256" key="9">
    <source>
        <dbReference type="ARBA" id="ARBA00022989"/>
    </source>
</evidence>
<feature type="transmembrane region" description="Helical" evidence="13">
    <location>
        <begin position="9"/>
        <end position="32"/>
    </location>
</feature>
<dbReference type="PANTHER" id="PTHR39188">
    <property type="entry name" value="MEMBRANE-ASSOCIATED ZINC METALLOPROTEASE M50B"/>
    <property type="match status" value="1"/>
</dbReference>
<evidence type="ECO:0000256" key="10">
    <source>
        <dbReference type="ARBA" id="ARBA00023049"/>
    </source>
</evidence>
<evidence type="ECO:0000256" key="5">
    <source>
        <dbReference type="ARBA" id="ARBA00022692"/>
    </source>
</evidence>
<evidence type="ECO:0000259" key="14">
    <source>
        <dbReference type="Pfam" id="PF02163"/>
    </source>
</evidence>
<feature type="transmembrane region" description="Helical" evidence="13">
    <location>
        <begin position="77"/>
        <end position="97"/>
    </location>
</feature>
<dbReference type="GO" id="GO:0046872">
    <property type="term" value="F:metal ion binding"/>
    <property type="evidence" value="ECO:0007669"/>
    <property type="project" value="UniProtKB-KW"/>
</dbReference>
<evidence type="ECO:0000256" key="12">
    <source>
        <dbReference type="SAM" id="MobiDB-lite"/>
    </source>
</evidence>
<reference evidence="15 16" key="1">
    <citation type="submission" date="2018-10" db="EMBL/GenBank/DDBJ databases">
        <title>Genomic Encyclopedia of Type Strains, Phase IV (KMG-IV): sequencing the most valuable type-strain genomes for metagenomic binning, comparative biology and taxonomic classification.</title>
        <authorList>
            <person name="Goeker M."/>
        </authorList>
    </citation>
    <scope>NUCLEOTIDE SEQUENCE [LARGE SCALE GENOMIC DNA]</scope>
    <source>
        <strain evidence="15 16">DSM 22653</strain>
    </source>
</reference>
<keyword evidence="8" id="KW-0862">Zinc</keyword>
<dbReference type="OrthoDB" id="166377at2"/>
<dbReference type="AlphaFoldDB" id="A0A660L7A7"/>
<dbReference type="InterPro" id="IPR008915">
    <property type="entry name" value="Peptidase_M50"/>
</dbReference>
<feature type="region of interest" description="Disordered" evidence="12">
    <location>
        <begin position="276"/>
        <end position="295"/>
    </location>
</feature>
<feature type="domain" description="Peptidase M50" evidence="14">
    <location>
        <begin position="112"/>
        <end position="160"/>
    </location>
</feature>
<comment type="cofactor">
    <cofactor evidence="1">
        <name>Zn(2+)</name>
        <dbReference type="ChEBI" id="CHEBI:29105"/>
    </cofactor>
</comment>
<evidence type="ECO:0000256" key="1">
    <source>
        <dbReference type="ARBA" id="ARBA00001947"/>
    </source>
</evidence>
<dbReference type="GO" id="GO:0016020">
    <property type="term" value="C:membrane"/>
    <property type="evidence" value="ECO:0007669"/>
    <property type="project" value="UniProtKB-SubCell"/>
</dbReference>
<accession>A0A660L7A7</accession>
<dbReference type="GO" id="GO:0006508">
    <property type="term" value="P:proteolysis"/>
    <property type="evidence" value="ECO:0007669"/>
    <property type="project" value="UniProtKB-KW"/>
</dbReference>
<feature type="transmembrane region" description="Helical" evidence="13">
    <location>
        <begin position="117"/>
        <end position="141"/>
    </location>
</feature>
<keyword evidence="10" id="KW-0482">Metalloprotease</keyword>
<protein>
    <submittedName>
        <fullName evidence="15">Stage IV sporulation protein FB</fullName>
    </submittedName>
</protein>
<name>A0A660L7A7_9BACL</name>
<gene>
    <name evidence="15" type="ORF">C7438_0750</name>
</gene>
<feature type="transmembrane region" description="Helical" evidence="13">
    <location>
        <begin position="38"/>
        <end position="57"/>
    </location>
</feature>
<evidence type="ECO:0000256" key="6">
    <source>
        <dbReference type="ARBA" id="ARBA00022723"/>
    </source>
</evidence>
<dbReference type="GO" id="GO:0008237">
    <property type="term" value="F:metallopeptidase activity"/>
    <property type="evidence" value="ECO:0007669"/>
    <property type="project" value="UniProtKB-KW"/>
</dbReference>
<dbReference type="Proteomes" id="UP000267019">
    <property type="component" value="Unassembled WGS sequence"/>
</dbReference>
<evidence type="ECO:0000313" key="16">
    <source>
        <dbReference type="Proteomes" id="UP000267019"/>
    </source>
</evidence>
<keyword evidence="5 13" id="KW-0812">Transmembrane</keyword>
<dbReference type="RefSeq" id="WP_121443956.1">
    <property type="nucleotide sequence ID" value="NZ_RBIJ01000001.1"/>
</dbReference>
<evidence type="ECO:0000256" key="11">
    <source>
        <dbReference type="ARBA" id="ARBA00023136"/>
    </source>
</evidence>
<keyword evidence="11 13" id="KW-0472">Membrane</keyword>
<organism evidence="15 16">
    <name type="scientific">Brockia lithotrophica</name>
    <dbReference type="NCBI Taxonomy" id="933949"/>
    <lineage>
        <taxon>Bacteria</taxon>
        <taxon>Bacillati</taxon>
        <taxon>Bacillota</taxon>
        <taxon>Bacilli</taxon>
        <taxon>Bacillales</taxon>
        <taxon>Bacillales Family X. Incertae Sedis</taxon>
        <taxon>Brockia</taxon>
    </lineage>
</organism>
<comment type="caution">
    <text evidence="15">The sequence shown here is derived from an EMBL/GenBank/DDBJ whole genome shotgun (WGS) entry which is preliminary data.</text>
</comment>
<evidence type="ECO:0000313" key="15">
    <source>
        <dbReference type="EMBL" id="RKQ89094.1"/>
    </source>
</evidence>
<dbReference type="PANTHER" id="PTHR39188:SF3">
    <property type="entry name" value="STAGE IV SPORULATION PROTEIN FB"/>
    <property type="match status" value="1"/>
</dbReference>
<sequence>MPRISVHPLFFLFAGGAYLLGVYREFLLLFLALVFHEAFHTAAALALGYQILSLELLPYGGRVSLEAKGYGRIASEIGVLFAGPASHALFLALPWPWTEALLGHYASWWRDVHASLLAFNLLPVFPLDGGRIVLAALAAWLPYRRAVYAAYGVGVGLVLAGIVWALLGIRTPSLGLTLYAPFLLWWNVRGLRRTEEEFLRFLWRRYRFLSEVRSFPPFFLGFSSSDAPPLAVLRHARRERYLRLPSSSRRPPVFSGRFAQDRSVRSAASGVQSLLSEEGRPFPGTSKGEGAANAPFFPDEEGFFLARLFSRGERR</sequence>
<evidence type="ECO:0000256" key="4">
    <source>
        <dbReference type="ARBA" id="ARBA00022670"/>
    </source>
</evidence>
<keyword evidence="16" id="KW-1185">Reference proteome</keyword>
<comment type="similarity">
    <text evidence="3">Belongs to the peptidase M50B family.</text>
</comment>
<proteinExistence type="inferred from homology"/>
<evidence type="ECO:0000256" key="8">
    <source>
        <dbReference type="ARBA" id="ARBA00022833"/>
    </source>
</evidence>
<evidence type="ECO:0000256" key="13">
    <source>
        <dbReference type="SAM" id="Phobius"/>
    </source>
</evidence>
<evidence type="ECO:0000256" key="2">
    <source>
        <dbReference type="ARBA" id="ARBA00004141"/>
    </source>
</evidence>
<keyword evidence="4" id="KW-0645">Protease</keyword>
<dbReference type="Pfam" id="PF02163">
    <property type="entry name" value="Peptidase_M50"/>
    <property type="match status" value="1"/>
</dbReference>
<evidence type="ECO:0000256" key="3">
    <source>
        <dbReference type="ARBA" id="ARBA00007931"/>
    </source>
</evidence>
<keyword evidence="9 13" id="KW-1133">Transmembrane helix</keyword>
<keyword evidence="6" id="KW-0479">Metal-binding</keyword>